<comment type="caution">
    <text evidence="1">The sequence shown here is derived from an EMBL/GenBank/DDBJ whole genome shotgun (WGS) entry which is preliminary data.</text>
</comment>
<dbReference type="EMBL" id="CAMPGE010007516">
    <property type="protein sequence ID" value="CAI2366432.1"/>
    <property type="molecule type" value="Genomic_DNA"/>
</dbReference>
<keyword evidence="2" id="KW-1185">Reference proteome</keyword>
<reference evidence="1" key="1">
    <citation type="submission" date="2023-07" db="EMBL/GenBank/DDBJ databases">
        <authorList>
            <consortium name="AG Swart"/>
            <person name="Singh M."/>
            <person name="Singh A."/>
            <person name="Seah K."/>
            <person name="Emmerich C."/>
        </authorList>
    </citation>
    <scope>NUCLEOTIDE SEQUENCE</scope>
    <source>
        <strain evidence="1">DP1</strain>
    </source>
</reference>
<proteinExistence type="predicted"/>
<dbReference type="AlphaFoldDB" id="A0AAD1XCU8"/>
<gene>
    <name evidence="1" type="ORF">ECRASSUSDP1_LOCUS7705</name>
</gene>
<accession>A0AAD1XCU8</accession>
<sequence length="332" mass="39529">MIIFKRKGESGKSLKPIVVASPFVGDFYQRCFGGNKKSEVNEFQRSLLSKSTLNSTSLALNQEMSNSLSTNKKDQEECKDEPSKIKSEFIPFQILKLEEMKPHLLKTWKRDEKYNSDGTLKKSKGRKRINVLEFENLFELIHQHVIPQWKKYLVIKSVKTYKNNDQNPRSDILWKKIIRDVREFYRTLFRMRFHYLDYKDLESARKCVNILFEEIGIPIEPEYFEDPSLFTFLHQTHKGTESRLFSDPENEVWLSPFKVIEKFNSSFKKSFMSDKLCARLFYFVYANYVEEYTELINPKYKEDLSSIICLILKCYTKMTEYNQLPRVNFLSM</sequence>
<organism evidence="1 2">
    <name type="scientific">Euplotes crassus</name>
    <dbReference type="NCBI Taxonomy" id="5936"/>
    <lineage>
        <taxon>Eukaryota</taxon>
        <taxon>Sar</taxon>
        <taxon>Alveolata</taxon>
        <taxon>Ciliophora</taxon>
        <taxon>Intramacronucleata</taxon>
        <taxon>Spirotrichea</taxon>
        <taxon>Hypotrichia</taxon>
        <taxon>Euplotida</taxon>
        <taxon>Euplotidae</taxon>
        <taxon>Moneuplotes</taxon>
    </lineage>
</organism>
<name>A0AAD1XCU8_EUPCR</name>
<dbReference type="Proteomes" id="UP001295684">
    <property type="component" value="Unassembled WGS sequence"/>
</dbReference>
<evidence type="ECO:0000313" key="1">
    <source>
        <dbReference type="EMBL" id="CAI2366432.1"/>
    </source>
</evidence>
<protein>
    <submittedName>
        <fullName evidence="1">Uncharacterized protein</fullName>
    </submittedName>
</protein>
<evidence type="ECO:0000313" key="2">
    <source>
        <dbReference type="Proteomes" id="UP001295684"/>
    </source>
</evidence>